<dbReference type="SFLD" id="SFLDS00003">
    <property type="entry name" value="Haloacid_Dehalogenase"/>
    <property type="match status" value="1"/>
</dbReference>
<gene>
    <name evidence="1" type="ORF">METZ01_LOCUS148991</name>
</gene>
<dbReference type="InterPro" id="IPR036412">
    <property type="entry name" value="HAD-like_sf"/>
</dbReference>
<dbReference type="GO" id="GO:0008967">
    <property type="term" value="F:phosphoglycolate phosphatase activity"/>
    <property type="evidence" value="ECO:0007669"/>
    <property type="project" value="TreeGrafter"/>
</dbReference>
<dbReference type="PANTHER" id="PTHR43434">
    <property type="entry name" value="PHOSPHOGLYCOLATE PHOSPHATASE"/>
    <property type="match status" value="1"/>
</dbReference>
<dbReference type="Gene3D" id="3.40.50.1000">
    <property type="entry name" value="HAD superfamily/HAD-like"/>
    <property type="match status" value="1"/>
</dbReference>
<feature type="non-terminal residue" evidence="1">
    <location>
        <position position="1"/>
    </location>
</feature>
<evidence type="ECO:0000313" key="1">
    <source>
        <dbReference type="EMBL" id="SVA96137.1"/>
    </source>
</evidence>
<dbReference type="InterPro" id="IPR050155">
    <property type="entry name" value="HAD-like_hydrolase_sf"/>
</dbReference>
<protein>
    <recommendedName>
        <fullName evidence="2">Haloacid dehalogenase-like hydrolase</fullName>
    </recommendedName>
</protein>
<dbReference type="AlphaFoldDB" id="A0A382A504"/>
<organism evidence="1">
    <name type="scientific">marine metagenome</name>
    <dbReference type="NCBI Taxonomy" id="408172"/>
    <lineage>
        <taxon>unclassified sequences</taxon>
        <taxon>metagenomes</taxon>
        <taxon>ecological metagenomes</taxon>
    </lineage>
</organism>
<evidence type="ECO:0008006" key="2">
    <source>
        <dbReference type="Google" id="ProtNLM"/>
    </source>
</evidence>
<reference evidence="1" key="1">
    <citation type="submission" date="2018-05" db="EMBL/GenBank/DDBJ databases">
        <authorList>
            <person name="Lanie J.A."/>
            <person name="Ng W.-L."/>
            <person name="Kazmierczak K.M."/>
            <person name="Andrzejewski T.M."/>
            <person name="Davidsen T.M."/>
            <person name="Wayne K.J."/>
            <person name="Tettelin H."/>
            <person name="Glass J.I."/>
            <person name="Rusch D."/>
            <person name="Podicherti R."/>
            <person name="Tsui H.-C.T."/>
            <person name="Winkler M.E."/>
        </authorList>
    </citation>
    <scope>NUCLEOTIDE SEQUENCE</scope>
</reference>
<dbReference type="GO" id="GO:0005829">
    <property type="term" value="C:cytosol"/>
    <property type="evidence" value="ECO:0007669"/>
    <property type="project" value="TreeGrafter"/>
</dbReference>
<dbReference type="InterPro" id="IPR041492">
    <property type="entry name" value="HAD_2"/>
</dbReference>
<dbReference type="Gene3D" id="1.10.150.240">
    <property type="entry name" value="Putative phosphatase, domain 2"/>
    <property type="match status" value="1"/>
</dbReference>
<sequence>VRLVLFDIDGTLVSTGGAGMKAFGEAFEAAFGIADATAKIKFAGRTDYSIFRELCEQNGVGHTLENRESFFNHYLRLVDSHIDTNEGGPFPGVVRLLDGLAALPDAPALGLLTGNIRDGARRKLGAYGLWDRFALGGFADDNEDRNLIAVAAAAKGGEYLERKLAGPEIVVIGDTPRDVACGKHIGARTLGVATGGATLEALQACEPDWAVPDLTHLTASEVRGG</sequence>
<accession>A0A382A504</accession>
<dbReference type="SUPFAM" id="SSF56784">
    <property type="entry name" value="HAD-like"/>
    <property type="match status" value="1"/>
</dbReference>
<dbReference type="Pfam" id="PF13419">
    <property type="entry name" value="HAD_2"/>
    <property type="match status" value="1"/>
</dbReference>
<name>A0A382A504_9ZZZZ</name>
<dbReference type="PANTHER" id="PTHR43434:SF1">
    <property type="entry name" value="PHOSPHOGLYCOLATE PHOSPHATASE"/>
    <property type="match status" value="1"/>
</dbReference>
<dbReference type="EMBL" id="UINC01023781">
    <property type="protein sequence ID" value="SVA96137.1"/>
    <property type="molecule type" value="Genomic_DNA"/>
</dbReference>
<dbReference type="SFLD" id="SFLDG01129">
    <property type="entry name" value="C1.5:_HAD__Beta-PGM__Phosphata"/>
    <property type="match status" value="1"/>
</dbReference>
<dbReference type="InterPro" id="IPR023214">
    <property type="entry name" value="HAD_sf"/>
</dbReference>
<proteinExistence type="predicted"/>
<dbReference type="InterPro" id="IPR023198">
    <property type="entry name" value="PGP-like_dom2"/>
</dbReference>
<dbReference type="GO" id="GO:0006281">
    <property type="term" value="P:DNA repair"/>
    <property type="evidence" value="ECO:0007669"/>
    <property type="project" value="TreeGrafter"/>
</dbReference>